<dbReference type="InterPro" id="IPR006186">
    <property type="entry name" value="Ser/Thr-sp_prot-phosphatase"/>
</dbReference>
<evidence type="ECO:0000259" key="1">
    <source>
        <dbReference type="PROSITE" id="PS00125"/>
    </source>
</evidence>
<dbReference type="GeneID" id="14212055"/>
<gene>
    <name evidence="2" type="ordered locus">Calag_0795</name>
</gene>
<organism evidence="2 3">
    <name type="scientific">Caldisphaera lagunensis (strain DSM 15908 / JCM 11604 / ANMR 0165 / IC-154)</name>
    <dbReference type="NCBI Taxonomy" id="1056495"/>
    <lineage>
        <taxon>Archaea</taxon>
        <taxon>Thermoproteota</taxon>
        <taxon>Thermoprotei</taxon>
        <taxon>Acidilobales</taxon>
        <taxon>Caldisphaeraceae</taxon>
        <taxon>Caldisphaera</taxon>
    </lineage>
</organism>
<feature type="domain" description="Serine/threonine specific protein phosphatases" evidence="1">
    <location>
        <begin position="96"/>
        <end position="101"/>
    </location>
</feature>
<dbReference type="InterPro" id="IPR029052">
    <property type="entry name" value="Metallo-depent_PP-like"/>
</dbReference>
<dbReference type="FunCoup" id="L0A9J0">
    <property type="interactions" value="21"/>
</dbReference>
<dbReference type="HOGENOM" id="CLU_004962_0_0_2"/>
<dbReference type="SUPFAM" id="SSF56300">
    <property type="entry name" value="Metallo-dependent phosphatases"/>
    <property type="match status" value="1"/>
</dbReference>
<dbReference type="PANTHER" id="PTHR11668:SF496">
    <property type="entry name" value="SERINE_THREONINE-PROTEIN PHOSPHATASE"/>
    <property type="match status" value="1"/>
</dbReference>
<dbReference type="Pfam" id="PF00149">
    <property type="entry name" value="Metallophos"/>
    <property type="match status" value="1"/>
</dbReference>
<name>L0A9J0_CALLD</name>
<evidence type="ECO:0000313" key="2">
    <source>
        <dbReference type="EMBL" id="AFZ70536.1"/>
    </source>
</evidence>
<evidence type="ECO:0000313" key="3">
    <source>
        <dbReference type="Proteomes" id="UP000010469"/>
    </source>
</evidence>
<dbReference type="EMBL" id="CP003378">
    <property type="protein sequence ID" value="AFZ70536.1"/>
    <property type="molecule type" value="Genomic_DNA"/>
</dbReference>
<dbReference type="PROSITE" id="PS00125">
    <property type="entry name" value="SER_THR_PHOSPHATASE"/>
    <property type="match status" value="1"/>
</dbReference>
<dbReference type="KEGG" id="clg:Calag_0795"/>
<dbReference type="InParanoid" id="L0A9J0"/>
<reference evidence="3" key="1">
    <citation type="submission" date="2012-03" db="EMBL/GenBank/DDBJ databases">
        <title>Complete genome of Caldisphaera lagunensis DSM 15908.</title>
        <authorList>
            <person name="Lucas S."/>
            <person name="Copeland A."/>
            <person name="Lapidus A."/>
            <person name="Glavina del Rio T."/>
            <person name="Dalin E."/>
            <person name="Tice H."/>
            <person name="Bruce D."/>
            <person name="Goodwin L."/>
            <person name="Pitluck S."/>
            <person name="Peters L."/>
            <person name="Mikhailova N."/>
            <person name="Teshima H."/>
            <person name="Kyrpides N."/>
            <person name="Mavromatis K."/>
            <person name="Ivanova N."/>
            <person name="Brettin T."/>
            <person name="Detter J.C."/>
            <person name="Han C."/>
            <person name="Larimer F."/>
            <person name="Land M."/>
            <person name="Hauser L."/>
            <person name="Markowitz V."/>
            <person name="Cheng J.-F."/>
            <person name="Hugenholtz P."/>
            <person name="Woyke T."/>
            <person name="Wu D."/>
            <person name="Spring S."/>
            <person name="Schroeder M."/>
            <person name="Brambilla E."/>
            <person name="Klenk H.-P."/>
            <person name="Eisen J.A."/>
        </authorList>
    </citation>
    <scope>NUCLEOTIDE SEQUENCE [LARGE SCALE GENOMIC DNA]</scope>
    <source>
        <strain evidence="3">DSM 15908 / JCM 11604 / IC-154</strain>
    </source>
</reference>
<sequence length="299" mass="35080">MNVNRKEFLQNLFKTINILEKRPIFEKIESKYPLAIIGDIHGFLDSLDRFKKIAEEVSANKLVFLGDYVDRGHMGVEVLNEIFNLLVDFNDKIVLLRGNHESLDMNMYYGFYEELLSKIGREGLDIINQFYSNLPISIIINDVFFVHGGVPCIDCKNKEDQINLINYFQHLNNIKGKEEYLEFKDNVILQMAWNDPDGSIDWFEPNYMRGDGVYYYGKKAWKKFMEENNVNLIIRGHETVDGFHIWKNDGDFISKIKNNEKFYKDQLYGSVITVFSSRYHLGRAGSIIIYEDEVEFVEL</sequence>
<dbReference type="GO" id="GO:0004722">
    <property type="term" value="F:protein serine/threonine phosphatase activity"/>
    <property type="evidence" value="ECO:0007669"/>
    <property type="project" value="TreeGrafter"/>
</dbReference>
<dbReference type="SMART" id="SM00156">
    <property type="entry name" value="PP2Ac"/>
    <property type="match status" value="1"/>
</dbReference>
<dbReference type="PRINTS" id="PR00114">
    <property type="entry name" value="STPHPHTASE"/>
</dbReference>
<dbReference type="InterPro" id="IPR004843">
    <property type="entry name" value="Calcineurin-like_PHP"/>
</dbReference>
<dbReference type="GO" id="GO:0005737">
    <property type="term" value="C:cytoplasm"/>
    <property type="evidence" value="ECO:0007669"/>
    <property type="project" value="TreeGrafter"/>
</dbReference>
<protein>
    <submittedName>
        <fullName evidence="2">Calcineurin-like phosphoesterase</fullName>
    </submittedName>
</protein>
<dbReference type="OrthoDB" id="303721at2157"/>
<dbReference type="PANTHER" id="PTHR11668">
    <property type="entry name" value="SERINE/THREONINE PROTEIN PHOSPHATASE"/>
    <property type="match status" value="1"/>
</dbReference>
<dbReference type="CDD" id="cd00144">
    <property type="entry name" value="MPP_PPP_family"/>
    <property type="match status" value="1"/>
</dbReference>
<dbReference type="Proteomes" id="UP000010469">
    <property type="component" value="Chromosome"/>
</dbReference>
<dbReference type="Gene3D" id="3.60.21.10">
    <property type="match status" value="1"/>
</dbReference>
<dbReference type="AlphaFoldDB" id="L0A9J0"/>
<proteinExistence type="predicted"/>
<keyword evidence="3" id="KW-1185">Reference proteome</keyword>
<accession>L0A9J0</accession>
<dbReference type="RefSeq" id="WP_015232433.1">
    <property type="nucleotide sequence ID" value="NC_019791.1"/>
</dbReference>
<dbReference type="STRING" id="1056495.Calag_0795"/>
<dbReference type="InterPro" id="IPR050341">
    <property type="entry name" value="PP1_catalytic_subunit"/>
</dbReference>
<dbReference type="eggNOG" id="arCOG01143">
    <property type="taxonomic scope" value="Archaea"/>
</dbReference>